<evidence type="ECO:0000256" key="9">
    <source>
        <dbReference type="ARBA" id="ARBA00049563"/>
    </source>
</evidence>
<evidence type="ECO:0000256" key="11">
    <source>
        <dbReference type="RuleBase" id="RU003783"/>
    </source>
</evidence>
<dbReference type="RefSeq" id="WP_125713135.1">
    <property type="nucleotide sequence ID" value="NZ_JBHTOP010000026.1"/>
</dbReference>
<name>A0ABW4J993_9LACO</name>
<sequence>MKSKVLMIAGPTAVGKTALSIRLAKQFGGEVISGDSMQIYRHLDIGTAKVTPEEMAGVPHYLINNCDVTQRYTVYDFKTQANQLITAMTDRKVLPIIAGGTGFYLNALSANLNLGDHLDSDVALKNRQKWTDYYEEVGPEAAWQRLKQLDPNSAAKISVHNPRRIIRALEVINETDQLFSEQTQNEPNLDCLIIGLNTNRALLYDRINQRVDQFLKQGLEAEARWLYDRRDSSPQASRGIGYKELFMYFDNEITLPEAIELIKRNSRHFAKRQLTYFRNQLTVNWFDPFADDLWYDKVSDLVTQWLN</sequence>
<dbReference type="InterPro" id="IPR027417">
    <property type="entry name" value="P-loop_NTPase"/>
</dbReference>
<dbReference type="HAMAP" id="MF_00185">
    <property type="entry name" value="IPP_trans"/>
    <property type="match status" value="1"/>
</dbReference>
<dbReference type="Pfam" id="PF01715">
    <property type="entry name" value="IPPT"/>
    <property type="match status" value="1"/>
</dbReference>
<dbReference type="NCBIfam" id="TIGR00174">
    <property type="entry name" value="miaA"/>
    <property type="match status" value="1"/>
</dbReference>
<dbReference type="SUPFAM" id="SSF52540">
    <property type="entry name" value="P-loop containing nucleoside triphosphate hydrolases"/>
    <property type="match status" value="2"/>
</dbReference>
<dbReference type="EMBL" id="JBHTOP010000026">
    <property type="protein sequence ID" value="MFD1672782.1"/>
    <property type="molecule type" value="Genomic_DNA"/>
</dbReference>
<keyword evidence="7 10" id="KW-0067">ATP-binding</keyword>
<keyword evidence="6 10" id="KW-0547">Nucleotide-binding</keyword>
<evidence type="ECO:0000256" key="4">
    <source>
        <dbReference type="ARBA" id="ARBA00022679"/>
    </source>
</evidence>
<comment type="subunit">
    <text evidence="10">Monomer.</text>
</comment>
<comment type="similarity">
    <text evidence="3 10 13">Belongs to the IPP transferase family.</text>
</comment>
<dbReference type="Gene3D" id="3.40.50.300">
    <property type="entry name" value="P-loop containing nucleotide triphosphate hydrolases"/>
    <property type="match status" value="1"/>
</dbReference>
<dbReference type="InterPro" id="IPR018022">
    <property type="entry name" value="IPT"/>
</dbReference>
<comment type="function">
    <text evidence="2 10 12">Catalyzes the transfer of a dimethylallyl group onto the adenine at position 37 in tRNAs that read codons beginning with uridine, leading to the formation of N6-(dimethylallyl)adenosine (i(6)A).</text>
</comment>
<evidence type="ECO:0000256" key="3">
    <source>
        <dbReference type="ARBA" id="ARBA00005842"/>
    </source>
</evidence>
<keyword evidence="5 10" id="KW-0819">tRNA processing</keyword>
<dbReference type="Gene3D" id="1.10.20.140">
    <property type="match status" value="1"/>
</dbReference>
<evidence type="ECO:0000256" key="10">
    <source>
        <dbReference type="HAMAP-Rule" id="MF_00185"/>
    </source>
</evidence>
<accession>A0ABW4J993</accession>
<dbReference type="PANTHER" id="PTHR11088:SF60">
    <property type="entry name" value="TRNA DIMETHYLALLYLTRANSFERASE"/>
    <property type="match status" value="1"/>
</dbReference>
<comment type="caution">
    <text evidence="14">The sequence shown here is derived from an EMBL/GenBank/DDBJ whole genome shotgun (WGS) entry which is preliminary data.</text>
</comment>
<dbReference type="InterPro" id="IPR039657">
    <property type="entry name" value="Dimethylallyltransferase"/>
</dbReference>
<keyword evidence="8 10" id="KW-0460">Magnesium</keyword>
<gene>
    <name evidence="10 14" type="primary">miaA</name>
    <name evidence="14" type="ORF">ACFQ5M_11780</name>
</gene>
<evidence type="ECO:0000256" key="6">
    <source>
        <dbReference type="ARBA" id="ARBA00022741"/>
    </source>
</evidence>
<feature type="binding site" evidence="10">
    <location>
        <begin position="10"/>
        <end position="17"/>
    </location>
    <ligand>
        <name>ATP</name>
        <dbReference type="ChEBI" id="CHEBI:30616"/>
    </ligand>
</feature>
<comment type="caution">
    <text evidence="10">Lacks conserved residue(s) required for the propagation of feature annotation.</text>
</comment>
<dbReference type="GO" id="GO:0052381">
    <property type="term" value="F:tRNA dimethylallyltransferase activity"/>
    <property type="evidence" value="ECO:0007669"/>
    <property type="project" value="UniProtKB-EC"/>
</dbReference>
<evidence type="ECO:0000256" key="5">
    <source>
        <dbReference type="ARBA" id="ARBA00022694"/>
    </source>
</evidence>
<protein>
    <recommendedName>
        <fullName evidence="10">tRNA dimethylallyltransferase</fullName>
        <ecNumber evidence="10">2.5.1.75</ecNumber>
    </recommendedName>
    <alternativeName>
        <fullName evidence="10">Dimethylallyl diphosphate:tRNA dimethylallyltransferase</fullName>
        <shortName evidence="10">DMAPP:tRNA dimethylallyltransferase</shortName>
        <shortName evidence="10">DMATase</shortName>
    </alternativeName>
    <alternativeName>
        <fullName evidence="10">Isopentenyl-diphosphate:tRNA isopentenyltransferase</fullName>
        <shortName evidence="10">IPP transferase</shortName>
        <shortName evidence="10">IPPT</shortName>
        <shortName evidence="10">IPTase</shortName>
    </alternativeName>
</protein>
<evidence type="ECO:0000256" key="1">
    <source>
        <dbReference type="ARBA" id="ARBA00001946"/>
    </source>
</evidence>
<dbReference type="PANTHER" id="PTHR11088">
    <property type="entry name" value="TRNA DIMETHYLALLYLTRANSFERASE"/>
    <property type="match status" value="1"/>
</dbReference>
<evidence type="ECO:0000256" key="12">
    <source>
        <dbReference type="RuleBase" id="RU003784"/>
    </source>
</evidence>
<comment type="cofactor">
    <cofactor evidence="1 10">
        <name>Mg(2+)</name>
        <dbReference type="ChEBI" id="CHEBI:18420"/>
    </cofactor>
</comment>
<dbReference type="EC" id="2.5.1.75" evidence="10"/>
<evidence type="ECO:0000256" key="13">
    <source>
        <dbReference type="RuleBase" id="RU003785"/>
    </source>
</evidence>
<organism evidence="14 15">
    <name type="scientific">Agrilactobacillus yilanensis</name>
    <dbReference type="NCBI Taxonomy" id="2485997"/>
    <lineage>
        <taxon>Bacteria</taxon>
        <taxon>Bacillati</taxon>
        <taxon>Bacillota</taxon>
        <taxon>Bacilli</taxon>
        <taxon>Lactobacillales</taxon>
        <taxon>Lactobacillaceae</taxon>
        <taxon>Agrilactobacillus</taxon>
    </lineage>
</organism>
<evidence type="ECO:0000313" key="14">
    <source>
        <dbReference type="EMBL" id="MFD1672782.1"/>
    </source>
</evidence>
<feature type="site" description="Interaction with substrate tRNA" evidence="10">
    <location>
        <position position="101"/>
    </location>
</feature>
<reference evidence="15" key="1">
    <citation type="journal article" date="2019" name="Int. J. Syst. Evol. Microbiol.">
        <title>The Global Catalogue of Microorganisms (GCM) 10K type strain sequencing project: providing services to taxonomists for standard genome sequencing and annotation.</title>
        <authorList>
            <consortium name="The Broad Institute Genomics Platform"/>
            <consortium name="The Broad Institute Genome Sequencing Center for Infectious Disease"/>
            <person name="Wu L."/>
            <person name="Ma J."/>
        </authorList>
    </citation>
    <scope>NUCLEOTIDE SEQUENCE [LARGE SCALE GENOMIC DNA]</scope>
    <source>
        <strain evidence="15">CCM 8896</strain>
    </source>
</reference>
<feature type="binding site" evidence="10">
    <location>
        <begin position="12"/>
        <end position="17"/>
    </location>
    <ligand>
        <name>substrate</name>
    </ligand>
</feature>
<evidence type="ECO:0000256" key="7">
    <source>
        <dbReference type="ARBA" id="ARBA00022840"/>
    </source>
</evidence>
<evidence type="ECO:0000313" key="15">
    <source>
        <dbReference type="Proteomes" id="UP001597267"/>
    </source>
</evidence>
<keyword evidence="4 10" id="KW-0808">Transferase</keyword>
<evidence type="ECO:0000256" key="8">
    <source>
        <dbReference type="ARBA" id="ARBA00022842"/>
    </source>
</evidence>
<keyword evidence="15" id="KW-1185">Reference proteome</keyword>
<proteinExistence type="inferred from homology"/>
<comment type="catalytic activity">
    <reaction evidence="9 10 11">
        <text>adenosine(37) in tRNA + dimethylallyl diphosphate = N(6)-dimethylallyladenosine(37) in tRNA + diphosphate</text>
        <dbReference type="Rhea" id="RHEA:26482"/>
        <dbReference type="Rhea" id="RHEA-COMP:10162"/>
        <dbReference type="Rhea" id="RHEA-COMP:10375"/>
        <dbReference type="ChEBI" id="CHEBI:33019"/>
        <dbReference type="ChEBI" id="CHEBI:57623"/>
        <dbReference type="ChEBI" id="CHEBI:74411"/>
        <dbReference type="ChEBI" id="CHEBI:74415"/>
        <dbReference type="EC" id="2.5.1.75"/>
    </reaction>
</comment>
<evidence type="ECO:0000256" key="2">
    <source>
        <dbReference type="ARBA" id="ARBA00003213"/>
    </source>
</evidence>
<dbReference type="Proteomes" id="UP001597267">
    <property type="component" value="Unassembled WGS sequence"/>
</dbReference>
<feature type="site" description="Interaction with substrate tRNA" evidence="10">
    <location>
        <position position="127"/>
    </location>
</feature>
<feature type="region of interest" description="Interaction with substrate tRNA" evidence="10">
    <location>
        <begin position="35"/>
        <end position="38"/>
    </location>
</feature>